<evidence type="ECO:0000313" key="2">
    <source>
        <dbReference type="Proteomes" id="UP000828941"/>
    </source>
</evidence>
<dbReference type="Proteomes" id="UP000828941">
    <property type="component" value="Chromosome 6"/>
</dbReference>
<comment type="caution">
    <text evidence="1">The sequence shown here is derived from an EMBL/GenBank/DDBJ whole genome shotgun (WGS) entry which is preliminary data.</text>
</comment>
<name>A0ACB9NJD2_BAUVA</name>
<accession>A0ACB9NJD2</accession>
<reference evidence="1 2" key="1">
    <citation type="journal article" date="2022" name="DNA Res.">
        <title>Chromosomal-level genome assembly of the orchid tree Bauhinia variegata (Leguminosae; Cercidoideae) supports the allotetraploid origin hypothesis of Bauhinia.</title>
        <authorList>
            <person name="Zhong Y."/>
            <person name="Chen Y."/>
            <person name="Zheng D."/>
            <person name="Pang J."/>
            <person name="Liu Y."/>
            <person name="Luo S."/>
            <person name="Meng S."/>
            <person name="Qian L."/>
            <person name="Wei D."/>
            <person name="Dai S."/>
            <person name="Zhou R."/>
        </authorList>
    </citation>
    <scope>NUCLEOTIDE SEQUENCE [LARGE SCALE GENOMIC DNA]</scope>
    <source>
        <strain evidence="1">BV-YZ2020</strain>
    </source>
</reference>
<gene>
    <name evidence="1" type="ORF">L6164_015066</name>
</gene>
<evidence type="ECO:0000313" key="1">
    <source>
        <dbReference type="EMBL" id="KAI4336552.1"/>
    </source>
</evidence>
<proteinExistence type="predicted"/>
<keyword evidence="2" id="KW-1185">Reference proteome</keyword>
<sequence length="143" mass="16222">MDANRAEKLKPFNKNHNQNNTLVSYNLIAFLCVFCFCAEYWFPVSPYTSAKQFTLVSLPNIFSVLVQPKCLYVVANVIVVFLVGESRLVGSYSSSTPEIYEEYTQRIQSLRGHNSIIIDTQEKGMATKLSGENLQIAKHDYGR</sequence>
<dbReference type="EMBL" id="CM039431">
    <property type="protein sequence ID" value="KAI4336552.1"/>
    <property type="molecule type" value="Genomic_DNA"/>
</dbReference>
<protein>
    <submittedName>
        <fullName evidence="1">Uncharacterized protein</fullName>
    </submittedName>
</protein>
<organism evidence="1 2">
    <name type="scientific">Bauhinia variegata</name>
    <name type="common">Purple orchid tree</name>
    <name type="synonym">Phanera variegata</name>
    <dbReference type="NCBI Taxonomy" id="167791"/>
    <lineage>
        <taxon>Eukaryota</taxon>
        <taxon>Viridiplantae</taxon>
        <taxon>Streptophyta</taxon>
        <taxon>Embryophyta</taxon>
        <taxon>Tracheophyta</taxon>
        <taxon>Spermatophyta</taxon>
        <taxon>Magnoliopsida</taxon>
        <taxon>eudicotyledons</taxon>
        <taxon>Gunneridae</taxon>
        <taxon>Pentapetalae</taxon>
        <taxon>rosids</taxon>
        <taxon>fabids</taxon>
        <taxon>Fabales</taxon>
        <taxon>Fabaceae</taxon>
        <taxon>Cercidoideae</taxon>
        <taxon>Cercideae</taxon>
        <taxon>Bauhiniinae</taxon>
        <taxon>Bauhinia</taxon>
    </lineage>
</organism>